<evidence type="ECO:0000313" key="1">
    <source>
        <dbReference type="EMBL" id="AOW11656.1"/>
    </source>
</evidence>
<dbReference type="EMBL" id="CP017476">
    <property type="protein sequence ID" value="AOW11656.1"/>
    <property type="molecule type" value="Genomic_DNA"/>
</dbReference>
<accession>A0A1D8NRD5</accession>
<evidence type="ECO:0000313" key="2">
    <source>
        <dbReference type="Proteomes" id="UP000185680"/>
    </source>
</evidence>
<name>A0A1D8NRD5_9BURK</name>
<dbReference type="AlphaFoldDB" id="A0A1D8NRD5"/>
<sequence>MQIQIENPNAPTMAPAEWRSLVERRIRFVMRRLRSEVTRVNVRLIDVNGPRGGVDQLCQLKLDTEAHGKLVVSAIQANASAALNAALRRAARTLVRQWQRRRRPVRQTSRLGTGGWTPGIQAI</sequence>
<protein>
    <recommendedName>
        <fullName evidence="3">HPF/RaiA family ribosome-associated protein</fullName>
    </recommendedName>
</protein>
<dbReference type="STRING" id="1763535.LPB072_01080"/>
<dbReference type="InterPro" id="IPR036567">
    <property type="entry name" value="RHF-like"/>
</dbReference>
<dbReference type="Proteomes" id="UP000185680">
    <property type="component" value="Chromosome"/>
</dbReference>
<evidence type="ECO:0008006" key="3">
    <source>
        <dbReference type="Google" id="ProtNLM"/>
    </source>
</evidence>
<dbReference type="SUPFAM" id="SSF69754">
    <property type="entry name" value="Ribosome binding protein Y (YfiA homologue)"/>
    <property type="match status" value="1"/>
</dbReference>
<dbReference type="KEGG" id="hyl:LPB072_01080"/>
<reference evidence="1 2" key="1">
    <citation type="submission" date="2016-10" db="EMBL/GenBank/DDBJ databases">
        <title>Hydorgenophaga sp. LPB0072 isolated from gastropod.</title>
        <authorList>
            <person name="Kim E."/>
            <person name="Yi H."/>
        </authorList>
    </citation>
    <scope>NUCLEOTIDE SEQUENCE [LARGE SCALE GENOMIC DNA]</scope>
    <source>
        <strain evidence="1 2">LPB0072</strain>
    </source>
</reference>
<proteinExistence type="predicted"/>
<organism evidence="1 2">
    <name type="scientific">Hydrogenophaga crassostreae</name>
    <dbReference type="NCBI Taxonomy" id="1763535"/>
    <lineage>
        <taxon>Bacteria</taxon>
        <taxon>Pseudomonadati</taxon>
        <taxon>Pseudomonadota</taxon>
        <taxon>Betaproteobacteria</taxon>
        <taxon>Burkholderiales</taxon>
        <taxon>Comamonadaceae</taxon>
        <taxon>Hydrogenophaga</taxon>
    </lineage>
</organism>
<dbReference type="RefSeq" id="WP_066094995.1">
    <property type="nucleotide sequence ID" value="NZ_CP017476.1"/>
</dbReference>
<dbReference type="Gene3D" id="3.30.160.100">
    <property type="entry name" value="Ribosome hibernation promotion factor-like"/>
    <property type="match status" value="1"/>
</dbReference>
<gene>
    <name evidence="1" type="ORF">LPB072_01080</name>
</gene>